<evidence type="ECO:0000256" key="2">
    <source>
        <dbReference type="ARBA" id="ARBA00023125"/>
    </source>
</evidence>
<dbReference type="InterPro" id="IPR006118">
    <property type="entry name" value="Recombinase_CS"/>
</dbReference>
<keyword evidence="3" id="KW-0233">DNA recombination</keyword>
<dbReference type="PATRIC" id="fig|471514.4.peg.5203"/>
<evidence type="ECO:0000313" key="9">
    <source>
        <dbReference type="Proteomes" id="UP000050482"/>
    </source>
</evidence>
<dbReference type="InterPro" id="IPR038109">
    <property type="entry name" value="DNA_bind_recomb_sf"/>
</dbReference>
<dbReference type="SUPFAM" id="SSF53041">
    <property type="entry name" value="Resolvase-like"/>
    <property type="match status" value="1"/>
</dbReference>
<dbReference type="CDD" id="cd00338">
    <property type="entry name" value="Ser_Recombinase"/>
    <property type="match status" value="1"/>
</dbReference>
<evidence type="ECO:0000256" key="6">
    <source>
        <dbReference type="SAM" id="Coils"/>
    </source>
</evidence>
<dbReference type="Pfam" id="PF00239">
    <property type="entry name" value="Resolvase"/>
    <property type="match status" value="1"/>
</dbReference>
<feature type="coiled-coil region" evidence="6">
    <location>
        <begin position="377"/>
        <end position="404"/>
    </location>
</feature>
<dbReference type="GO" id="GO:0003677">
    <property type="term" value="F:DNA binding"/>
    <property type="evidence" value="ECO:0007669"/>
    <property type="project" value="UniProtKB-KW"/>
</dbReference>
<keyword evidence="9" id="KW-1185">Reference proteome</keyword>
<keyword evidence="1" id="KW-0229">DNA integration</keyword>
<evidence type="ECO:0000256" key="3">
    <source>
        <dbReference type="ARBA" id="ARBA00023172"/>
    </source>
</evidence>
<evidence type="ECO:0000259" key="7">
    <source>
        <dbReference type="PROSITE" id="PS51737"/>
    </source>
</evidence>
<dbReference type="InterPro" id="IPR050639">
    <property type="entry name" value="SSR_resolvase"/>
</dbReference>
<dbReference type="RefSeq" id="WP_054969146.1">
    <property type="nucleotide sequence ID" value="NZ_LJCO01000045.1"/>
</dbReference>
<dbReference type="Proteomes" id="UP000050482">
    <property type="component" value="Unassembled WGS sequence"/>
</dbReference>
<dbReference type="Gene3D" id="3.90.1750.20">
    <property type="entry name" value="Putative Large Serine Recombinase, Chain B, Domain 2"/>
    <property type="match status" value="1"/>
</dbReference>
<evidence type="ECO:0000256" key="5">
    <source>
        <dbReference type="PROSITE-ProRule" id="PRU10137"/>
    </source>
</evidence>
<dbReference type="Gene3D" id="3.40.50.1390">
    <property type="entry name" value="Resolvase, N-terminal catalytic domain"/>
    <property type="match status" value="1"/>
</dbReference>
<evidence type="ECO:0000313" key="8">
    <source>
        <dbReference type="EMBL" id="KPV43830.1"/>
    </source>
</evidence>
<sequence>MNLDGGTYYAFYVRVSTDAQDERMQHAAAEPILRQVPRDRLLVFVDHGVSAAKVPMSKRPELQRMLTLIRSGQIGTLICYERDRLARDPYEYVEIAKLLISRKVEVVFTAASARAFEGNLLVEGISAIAAGAEAQAIQRRVSDAVKEYPAQLFGYKRIRGDDGYVRYFRDPRHADAITEMFGDISSVRSFEEFMARFESLRRILRRTEAQALKMLQNPFYAGHVRRYGTYHSLPHVEPIISLETFTAVQEKMTDLAEWTGRALDQVVEGIIHPICGLCGSAMAQKSSVGHEPRYECRRGGHRANIIDLAWLDEVVLEQISTRVAELNVDALRQTCSGFIRRHIRKLESERFRVIEECHEKSLAFARRFSPGFDNKLVEHALREIESLEVQSASLSEKIQQLQAGYSLDITGLMDLVQHALSTRMQDKGAVRSLASMLFRQVLVFPDRIELLAYYSLFLNGGEDHGATA</sequence>
<reference evidence="8 9" key="1">
    <citation type="submission" date="2015-09" db="EMBL/GenBank/DDBJ databases">
        <title>Draft genome sequence of Alicyclobacillus ferrooxydans DSM 22381.</title>
        <authorList>
            <person name="Hemp J."/>
        </authorList>
    </citation>
    <scope>NUCLEOTIDE SEQUENCE [LARGE SCALE GENOMIC DNA]</scope>
    <source>
        <strain evidence="8 9">TC-34</strain>
    </source>
</reference>
<keyword evidence="6" id="KW-0175">Coiled coil</keyword>
<dbReference type="PROSITE" id="PS00397">
    <property type="entry name" value="RECOMBINASES_1"/>
    <property type="match status" value="1"/>
</dbReference>
<dbReference type="AlphaFoldDB" id="A0A0P9EXG4"/>
<organism evidence="8 9">
    <name type="scientific">Alicyclobacillus ferrooxydans</name>
    <dbReference type="NCBI Taxonomy" id="471514"/>
    <lineage>
        <taxon>Bacteria</taxon>
        <taxon>Bacillati</taxon>
        <taxon>Bacillota</taxon>
        <taxon>Bacilli</taxon>
        <taxon>Bacillales</taxon>
        <taxon>Alicyclobacillaceae</taxon>
        <taxon>Alicyclobacillus</taxon>
    </lineage>
</organism>
<accession>A0A0P9EXG4</accession>
<dbReference type="Pfam" id="PF07508">
    <property type="entry name" value="Recombinase"/>
    <property type="match status" value="1"/>
</dbReference>
<dbReference type="PANTHER" id="PTHR30461">
    <property type="entry name" value="DNA-INVERTASE FROM LAMBDOID PROPHAGE"/>
    <property type="match status" value="1"/>
</dbReference>
<dbReference type="PROSITE" id="PS51737">
    <property type="entry name" value="RECOMBINASE_DNA_BIND"/>
    <property type="match status" value="1"/>
</dbReference>
<evidence type="ECO:0000256" key="1">
    <source>
        <dbReference type="ARBA" id="ARBA00022908"/>
    </source>
</evidence>
<dbReference type="OrthoDB" id="2757355at2"/>
<feature type="domain" description="Recombinase" evidence="7">
    <location>
        <begin position="152"/>
        <end position="259"/>
    </location>
</feature>
<comment type="caution">
    <text evidence="8">The sequence shown here is derived from an EMBL/GenBank/DDBJ whole genome shotgun (WGS) entry which is preliminary data.</text>
</comment>
<dbReference type="GO" id="GO:0000150">
    <property type="term" value="F:DNA strand exchange activity"/>
    <property type="evidence" value="ECO:0007669"/>
    <property type="project" value="InterPro"/>
</dbReference>
<feature type="active site" description="O-(5'-phospho-DNA)-serine intermediate" evidence="4 5">
    <location>
        <position position="16"/>
    </location>
</feature>
<gene>
    <name evidence="8" type="ORF">AN477_10685</name>
</gene>
<dbReference type="GO" id="GO:0015074">
    <property type="term" value="P:DNA integration"/>
    <property type="evidence" value="ECO:0007669"/>
    <property type="project" value="UniProtKB-KW"/>
</dbReference>
<dbReference type="EMBL" id="LJCO01000045">
    <property type="protein sequence ID" value="KPV43830.1"/>
    <property type="molecule type" value="Genomic_DNA"/>
</dbReference>
<dbReference type="InterPro" id="IPR006119">
    <property type="entry name" value="Resolv_N"/>
</dbReference>
<dbReference type="InterPro" id="IPR036162">
    <property type="entry name" value="Resolvase-like_N_sf"/>
</dbReference>
<dbReference type="PANTHER" id="PTHR30461:SF23">
    <property type="entry name" value="DNA RECOMBINASE-RELATED"/>
    <property type="match status" value="1"/>
</dbReference>
<dbReference type="STRING" id="471514.AN477_10685"/>
<name>A0A0P9EXG4_9BACL</name>
<dbReference type="SMART" id="SM00857">
    <property type="entry name" value="Resolvase"/>
    <property type="match status" value="1"/>
</dbReference>
<proteinExistence type="predicted"/>
<keyword evidence="2" id="KW-0238">DNA-binding</keyword>
<protein>
    <recommendedName>
        <fullName evidence="7">Recombinase domain-containing protein</fullName>
    </recommendedName>
</protein>
<evidence type="ECO:0000256" key="4">
    <source>
        <dbReference type="PIRSR" id="PIRSR606118-50"/>
    </source>
</evidence>
<dbReference type="InterPro" id="IPR011109">
    <property type="entry name" value="DNA_bind_recombinase_dom"/>
</dbReference>